<evidence type="ECO:0000313" key="2">
    <source>
        <dbReference type="Proteomes" id="UP000018727"/>
    </source>
</evidence>
<comment type="caution">
    <text evidence="1">The sequence shown here is derived from an EMBL/GenBank/DDBJ whole genome shotgun (WGS) entry which is preliminary data.</text>
</comment>
<proteinExistence type="predicted"/>
<protein>
    <submittedName>
        <fullName evidence="1">Uncharacterized protein</fullName>
    </submittedName>
</protein>
<dbReference type="AlphaFoldDB" id="V8CLC8"/>
<sequence>MSMMDTALTTASLMLRLLVYNTCTRQYYVPIMNTLTRVSVNTLTRVSVNTLIRVSIEDIEYLQ</sequence>
<name>V8CLC8_9BACT</name>
<dbReference type="EMBL" id="AZJH01000028">
    <property type="protein sequence ID" value="ETD28164.1"/>
    <property type="molecule type" value="Genomic_DNA"/>
</dbReference>
<accession>V8CLC8</accession>
<keyword evidence="2" id="KW-1185">Reference proteome</keyword>
<gene>
    <name evidence="1" type="ORF">HMPREF1173_01872</name>
</gene>
<reference evidence="1 2" key="1">
    <citation type="submission" date="2013-10" db="EMBL/GenBank/DDBJ databases">
        <title>The Genome Sequence of Prevotella nigrescens CC14M.</title>
        <authorList>
            <consortium name="The Broad Institute Genomics Platform"/>
            <person name="Earl A."/>
            <person name="Allen-Vercoe E."/>
            <person name="Daigneault M."/>
            <person name="Young S.K."/>
            <person name="Zeng Q."/>
            <person name="Gargeya S."/>
            <person name="Fitzgerald M."/>
            <person name="Abouelleil A."/>
            <person name="Alvarado L."/>
            <person name="Chapman S.B."/>
            <person name="Gainer-Dewar J."/>
            <person name="Goldberg J."/>
            <person name="Griggs A."/>
            <person name="Gujja S."/>
            <person name="Hansen M."/>
            <person name="Howarth C."/>
            <person name="Imamovic A."/>
            <person name="Ireland A."/>
            <person name="Larimer J."/>
            <person name="McCowan C."/>
            <person name="Murphy C."/>
            <person name="Pearson M."/>
            <person name="Poon T.W."/>
            <person name="Priest M."/>
            <person name="Roberts A."/>
            <person name="Saif S."/>
            <person name="Shea T."/>
            <person name="Sykes S."/>
            <person name="Wortman J."/>
            <person name="Nusbaum C."/>
            <person name="Birren B."/>
        </authorList>
    </citation>
    <scope>NUCLEOTIDE SEQUENCE [LARGE SCALE GENOMIC DNA]</scope>
    <source>
        <strain evidence="1 2">CC14M</strain>
    </source>
</reference>
<dbReference type="HOGENOM" id="CLU_2882168_0_0_10"/>
<dbReference type="Proteomes" id="UP000018727">
    <property type="component" value="Unassembled WGS sequence"/>
</dbReference>
<evidence type="ECO:0000313" key="1">
    <source>
        <dbReference type="EMBL" id="ETD28164.1"/>
    </source>
</evidence>
<organism evidence="1 2">
    <name type="scientific">Prevotella nigrescens CC14M</name>
    <dbReference type="NCBI Taxonomy" id="1073366"/>
    <lineage>
        <taxon>Bacteria</taxon>
        <taxon>Pseudomonadati</taxon>
        <taxon>Bacteroidota</taxon>
        <taxon>Bacteroidia</taxon>
        <taxon>Bacteroidales</taxon>
        <taxon>Prevotellaceae</taxon>
        <taxon>Prevotella</taxon>
    </lineage>
</organism>